<dbReference type="Pfam" id="PF12804">
    <property type="entry name" value="NTP_transf_3"/>
    <property type="match status" value="1"/>
</dbReference>
<gene>
    <name evidence="2" type="ORF">H8Z82_03525</name>
</gene>
<evidence type="ECO:0000259" key="1">
    <source>
        <dbReference type="Pfam" id="PF12804"/>
    </source>
</evidence>
<dbReference type="InterPro" id="IPR029044">
    <property type="entry name" value="Nucleotide-diphossugar_trans"/>
</dbReference>
<dbReference type="CDD" id="cd04182">
    <property type="entry name" value="GT_2_like_f"/>
    <property type="match status" value="1"/>
</dbReference>
<dbReference type="Proteomes" id="UP000649826">
    <property type="component" value="Unassembled WGS sequence"/>
</dbReference>
<dbReference type="EMBL" id="JACOQG010000003">
    <property type="protein sequence ID" value="MBC5778742.1"/>
    <property type="molecule type" value="Genomic_DNA"/>
</dbReference>
<accession>A0ABR7IFE5</accession>
<dbReference type="RefSeq" id="WP_186994254.1">
    <property type="nucleotide sequence ID" value="NZ_JACOQG010000003.1"/>
</dbReference>
<protein>
    <submittedName>
        <fullName evidence="2">Nucleotidyltransferase family protein</fullName>
    </submittedName>
</protein>
<sequence>MKIGIIMLAAGNSRRFGSNKLLYEIQGKPMFCYILDTLYDVQKNWEQLSGEPESCLEISVVTQYDFIAEQAEKYGFRVYHNLAPERGISSSVKIGLEANQEADAALFCVADQPWLSGQTIGGLIHACIRGEKGIVCVSDGTHMGNPCIFRKKYFGELGLLTGDKGGKKVVLSHPDDVEIYQVAAEQELLDIDYKV</sequence>
<proteinExistence type="predicted"/>
<keyword evidence="3" id="KW-1185">Reference proteome</keyword>
<dbReference type="PANTHER" id="PTHR43777">
    <property type="entry name" value="MOLYBDENUM COFACTOR CYTIDYLYLTRANSFERASE"/>
    <property type="match status" value="1"/>
</dbReference>
<dbReference type="PANTHER" id="PTHR43777:SF1">
    <property type="entry name" value="MOLYBDENUM COFACTOR CYTIDYLYLTRANSFERASE"/>
    <property type="match status" value="1"/>
</dbReference>
<name>A0ABR7IFE5_9FIRM</name>
<dbReference type="SUPFAM" id="SSF53448">
    <property type="entry name" value="Nucleotide-diphospho-sugar transferases"/>
    <property type="match status" value="1"/>
</dbReference>
<evidence type="ECO:0000313" key="2">
    <source>
        <dbReference type="EMBL" id="MBC5778742.1"/>
    </source>
</evidence>
<reference evidence="2 3" key="1">
    <citation type="submission" date="2020-08" db="EMBL/GenBank/DDBJ databases">
        <title>Genome public.</title>
        <authorList>
            <person name="Liu C."/>
            <person name="Sun Q."/>
        </authorList>
    </citation>
    <scope>NUCLEOTIDE SEQUENCE [LARGE SCALE GENOMIC DNA]</scope>
    <source>
        <strain evidence="2 3">M29</strain>
    </source>
</reference>
<comment type="caution">
    <text evidence="2">The sequence shown here is derived from an EMBL/GenBank/DDBJ whole genome shotgun (WGS) entry which is preliminary data.</text>
</comment>
<organism evidence="2 3">
    <name type="scientific">Blautia difficilis</name>
    <dbReference type="NCBI Taxonomy" id="2763027"/>
    <lineage>
        <taxon>Bacteria</taxon>
        <taxon>Bacillati</taxon>
        <taxon>Bacillota</taxon>
        <taxon>Clostridia</taxon>
        <taxon>Lachnospirales</taxon>
        <taxon>Lachnospiraceae</taxon>
        <taxon>Blautia</taxon>
    </lineage>
</organism>
<evidence type="ECO:0000313" key="3">
    <source>
        <dbReference type="Proteomes" id="UP000649826"/>
    </source>
</evidence>
<dbReference type="InterPro" id="IPR025877">
    <property type="entry name" value="MobA-like_NTP_Trfase"/>
</dbReference>
<dbReference type="Gene3D" id="3.90.550.10">
    <property type="entry name" value="Spore Coat Polysaccharide Biosynthesis Protein SpsA, Chain A"/>
    <property type="match status" value="1"/>
</dbReference>
<feature type="domain" description="MobA-like NTP transferase" evidence="1">
    <location>
        <begin position="6"/>
        <end position="173"/>
    </location>
</feature>